<dbReference type="Gene3D" id="3.30.1370.50">
    <property type="entry name" value="R3H-like domain"/>
    <property type="match status" value="1"/>
</dbReference>
<feature type="compositionally biased region" description="Low complexity" evidence="2">
    <location>
        <begin position="176"/>
        <end position="189"/>
    </location>
</feature>
<gene>
    <name evidence="5" type="ORF">BCV71DRAFT_197832</name>
</gene>
<keyword evidence="1" id="KW-0694">RNA-binding</keyword>
<dbReference type="SMART" id="SM00360">
    <property type="entry name" value="RRM"/>
    <property type="match status" value="1"/>
</dbReference>
<proteinExistence type="predicted"/>
<evidence type="ECO:0000313" key="6">
    <source>
        <dbReference type="Proteomes" id="UP000242381"/>
    </source>
</evidence>
<sequence length="368" mass="40601">MSTPLMSENIMSRSRSSSFRRVYRNKDIGSAPNSRPSSRPSSRPPSRPASRPVSPTPVNPADSDDIIPTAIVIKNIPFSVKKDALLEKLKSLGVPEAYAFNYHFDNGIFRGLAFANYRTPEETDMVVNTVNGLEIGGRKLRVEYKKVLTEADINKKKERESSQPNSPLLSERKLPASPTTATATTTASGTVAASDEDALDLNDPNVLELYSYLLLFRNDPNSTELALPKSFSAKERRDAHLIADRLGLAHYSEGFGPDRQVIIEKRGNTPAPIMRLHQKSSRPNLRQSPSRERLSNGNTSSNSSPEKGSYRKSMMSTSTTADDASSDTITFHPIRQPKGPEPGKNFASRANELEVEQLTDKLTSLLKQ</sequence>
<dbReference type="PROSITE" id="PS51061">
    <property type="entry name" value="R3H"/>
    <property type="match status" value="1"/>
</dbReference>
<dbReference type="InterPro" id="IPR035979">
    <property type="entry name" value="RBD_domain_sf"/>
</dbReference>
<dbReference type="Pfam" id="PF01424">
    <property type="entry name" value="R3H"/>
    <property type="match status" value="1"/>
</dbReference>
<dbReference type="Gene3D" id="3.30.70.330">
    <property type="match status" value="1"/>
</dbReference>
<dbReference type="Pfam" id="PF00076">
    <property type="entry name" value="RRM_1"/>
    <property type="match status" value="1"/>
</dbReference>
<organism evidence="5 6">
    <name type="scientific">Rhizopus microsporus</name>
    <dbReference type="NCBI Taxonomy" id="58291"/>
    <lineage>
        <taxon>Eukaryota</taxon>
        <taxon>Fungi</taxon>
        <taxon>Fungi incertae sedis</taxon>
        <taxon>Mucoromycota</taxon>
        <taxon>Mucoromycotina</taxon>
        <taxon>Mucoromycetes</taxon>
        <taxon>Mucorales</taxon>
        <taxon>Mucorineae</taxon>
        <taxon>Rhizopodaceae</taxon>
        <taxon>Rhizopus</taxon>
    </lineage>
</organism>
<dbReference type="InterPro" id="IPR012677">
    <property type="entry name" value="Nucleotide-bd_a/b_plait_sf"/>
</dbReference>
<dbReference type="InterPro" id="IPR036867">
    <property type="entry name" value="R3H_dom_sf"/>
</dbReference>
<feature type="domain" description="R3H" evidence="4">
    <location>
        <begin position="203"/>
        <end position="267"/>
    </location>
</feature>
<feature type="region of interest" description="Disordered" evidence="2">
    <location>
        <begin position="1"/>
        <end position="64"/>
    </location>
</feature>
<feature type="region of interest" description="Disordered" evidence="2">
    <location>
        <begin position="155"/>
        <end position="189"/>
    </location>
</feature>
<feature type="compositionally biased region" description="Polar residues" evidence="2">
    <location>
        <begin position="295"/>
        <end position="306"/>
    </location>
</feature>
<dbReference type="InterPro" id="IPR001374">
    <property type="entry name" value="R3H_dom"/>
</dbReference>
<feature type="compositionally biased region" description="Low complexity" evidence="2">
    <location>
        <begin position="30"/>
        <end position="41"/>
    </location>
</feature>
<evidence type="ECO:0000313" key="5">
    <source>
        <dbReference type="EMBL" id="ORE19172.1"/>
    </source>
</evidence>
<dbReference type="EMBL" id="KV921315">
    <property type="protein sequence ID" value="ORE19172.1"/>
    <property type="molecule type" value="Genomic_DNA"/>
</dbReference>
<accession>A0A1X0S4F8</accession>
<evidence type="ECO:0000256" key="1">
    <source>
        <dbReference type="PROSITE-ProRule" id="PRU00176"/>
    </source>
</evidence>
<feature type="compositionally biased region" description="Low complexity" evidence="2">
    <location>
        <begin position="313"/>
        <end position="328"/>
    </location>
</feature>
<feature type="compositionally biased region" description="Polar residues" evidence="2">
    <location>
        <begin position="1"/>
        <end position="11"/>
    </location>
</feature>
<dbReference type="PROSITE" id="PS50102">
    <property type="entry name" value="RRM"/>
    <property type="match status" value="1"/>
</dbReference>
<dbReference type="GO" id="GO:0003723">
    <property type="term" value="F:RNA binding"/>
    <property type="evidence" value="ECO:0007669"/>
    <property type="project" value="UniProtKB-UniRule"/>
</dbReference>
<dbReference type="VEuPathDB" id="FungiDB:BCV72DRAFT_24057"/>
<dbReference type="AlphaFoldDB" id="A0A1X0S4F8"/>
<dbReference type="SUPFAM" id="SSF82708">
    <property type="entry name" value="R3H domain"/>
    <property type="match status" value="1"/>
</dbReference>
<evidence type="ECO:0000259" key="4">
    <source>
        <dbReference type="PROSITE" id="PS51061"/>
    </source>
</evidence>
<dbReference type="Proteomes" id="UP000242381">
    <property type="component" value="Unassembled WGS sequence"/>
</dbReference>
<evidence type="ECO:0008006" key="7">
    <source>
        <dbReference type="Google" id="ProtNLM"/>
    </source>
</evidence>
<protein>
    <recommendedName>
        <fullName evidence="7">RNA-binding domain-containing protein</fullName>
    </recommendedName>
</protein>
<dbReference type="InterPro" id="IPR000504">
    <property type="entry name" value="RRM_dom"/>
</dbReference>
<feature type="region of interest" description="Disordered" evidence="2">
    <location>
        <begin position="269"/>
        <end position="351"/>
    </location>
</feature>
<dbReference type="SUPFAM" id="SSF54928">
    <property type="entry name" value="RNA-binding domain, RBD"/>
    <property type="match status" value="1"/>
</dbReference>
<feature type="domain" description="RRM" evidence="3">
    <location>
        <begin position="69"/>
        <end position="147"/>
    </location>
</feature>
<dbReference type="OMA" id="FRNDPNS"/>
<name>A0A1X0S4F8_RHIZD</name>
<reference evidence="5 6" key="1">
    <citation type="journal article" date="2016" name="Proc. Natl. Acad. Sci. U.S.A.">
        <title>Lipid metabolic changes in an early divergent fungus govern the establishment of a mutualistic symbiosis with endobacteria.</title>
        <authorList>
            <person name="Lastovetsky O.A."/>
            <person name="Gaspar M.L."/>
            <person name="Mondo S.J."/>
            <person name="LaButti K.M."/>
            <person name="Sandor L."/>
            <person name="Grigoriev I.V."/>
            <person name="Henry S.A."/>
            <person name="Pawlowska T.E."/>
        </authorList>
    </citation>
    <scope>NUCLEOTIDE SEQUENCE [LARGE SCALE GENOMIC DNA]</scope>
    <source>
        <strain evidence="5 6">ATCC 11559</strain>
    </source>
</reference>
<evidence type="ECO:0000259" key="3">
    <source>
        <dbReference type="PROSITE" id="PS50102"/>
    </source>
</evidence>
<evidence type="ECO:0000256" key="2">
    <source>
        <dbReference type="SAM" id="MobiDB-lite"/>
    </source>
</evidence>